<gene>
    <name evidence="4" type="ORF">IAA04_02830</name>
</gene>
<protein>
    <submittedName>
        <fullName evidence="4">GNAT family N-acetyltransferase</fullName>
    </submittedName>
</protein>
<dbReference type="GO" id="GO:0016747">
    <property type="term" value="F:acyltransferase activity, transferring groups other than amino-acyl groups"/>
    <property type="evidence" value="ECO:0007669"/>
    <property type="project" value="InterPro"/>
</dbReference>
<dbReference type="InterPro" id="IPR016181">
    <property type="entry name" value="Acyl_CoA_acyltransferase"/>
</dbReference>
<dbReference type="CDD" id="cd04301">
    <property type="entry name" value="NAT_SF"/>
    <property type="match status" value="1"/>
</dbReference>
<organism evidence="4 5">
    <name type="scientific">Candidatus Lachnoclostridium pullistercoris</name>
    <dbReference type="NCBI Taxonomy" id="2838632"/>
    <lineage>
        <taxon>Bacteria</taxon>
        <taxon>Bacillati</taxon>
        <taxon>Bacillota</taxon>
        <taxon>Clostridia</taxon>
        <taxon>Lachnospirales</taxon>
        <taxon>Lachnospiraceae</taxon>
    </lineage>
</organism>
<dbReference type="EMBL" id="DWWL01000014">
    <property type="protein sequence ID" value="HJC46968.1"/>
    <property type="molecule type" value="Genomic_DNA"/>
</dbReference>
<dbReference type="Proteomes" id="UP000823883">
    <property type="component" value="Unassembled WGS sequence"/>
</dbReference>
<evidence type="ECO:0000313" key="4">
    <source>
        <dbReference type="EMBL" id="HJC46968.1"/>
    </source>
</evidence>
<dbReference type="SUPFAM" id="SSF55729">
    <property type="entry name" value="Acyl-CoA N-acyltransferases (Nat)"/>
    <property type="match status" value="1"/>
</dbReference>
<evidence type="ECO:0000313" key="5">
    <source>
        <dbReference type="Proteomes" id="UP000823883"/>
    </source>
</evidence>
<dbReference type="Gene3D" id="3.40.630.30">
    <property type="match status" value="1"/>
</dbReference>
<evidence type="ECO:0000256" key="2">
    <source>
        <dbReference type="ARBA" id="ARBA00023315"/>
    </source>
</evidence>
<name>A0A9D2PDR3_9FIRM</name>
<comment type="caution">
    <text evidence="4">The sequence shown here is derived from an EMBL/GenBank/DDBJ whole genome shotgun (WGS) entry which is preliminary data.</text>
</comment>
<reference evidence="4" key="1">
    <citation type="journal article" date="2021" name="PeerJ">
        <title>Extensive microbial diversity within the chicken gut microbiome revealed by metagenomics and culture.</title>
        <authorList>
            <person name="Gilroy R."/>
            <person name="Ravi A."/>
            <person name="Getino M."/>
            <person name="Pursley I."/>
            <person name="Horton D.L."/>
            <person name="Alikhan N.F."/>
            <person name="Baker D."/>
            <person name="Gharbi K."/>
            <person name="Hall N."/>
            <person name="Watson M."/>
            <person name="Adriaenssens E.M."/>
            <person name="Foster-Nyarko E."/>
            <person name="Jarju S."/>
            <person name="Secka A."/>
            <person name="Antonio M."/>
            <person name="Oren A."/>
            <person name="Chaudhuri R.R."/>
            <person name="La Ragione R."/>
            <person name="Hildebrand F."/>
            <person name="Pallen M.J."/>
        </authorList>
    </citation>
    <scope>NUCLEOTIDE SEQUENCE</scope>
    <source>
        <strain evidence="4">CHK183-5548</strain>
    </source>
</reference>
<keyword evidence="2" id="KW-0012">Acyltransferase</keyword>
<dbReference type="InterPro" id="IPR050680">
    <property type="entry name" value="YpeA/RimI_acetyltransf"/>
</dbReference>
<keyword evidence="1" id="KW-0808">Transferase</keyword>
<reference evidence="4" key="2">
    <citation type="submission" date="2021-04" db="EMBL/GenBank/DDBJ databases">
        <authorList>
            <person name="Gilroy R."/>
        </authorList>
    </citation>
    <scope>NUCLEOTIDE SEQUENCE</scope>
    <source>
        <strain evidence="4">CHK183-5548</strain>
    </source>
</reference>
<dbReference type="PANTHER" id="PTHR43420:SF31">
    <property type="entry name" value="ACETYLTRANSFERASE"/>
    <property type="match status" value="1"/>
</dbReference>
<dbReference type="AlphaFoldDB" id="A0A9D2PDR3"/>
<evidence type="ECO:0000259" key="3">
    <source>
        <dbReference type="PROSITE" id="PS51186"/>
    </source>
</evidence>
<dbReference type="PROSITE" id="PS51186">
    <property type="entry name" value="GNAT"/>
    <property type="match status" value="1"/>
</dbReference>
<feature type="domain" description="N-acetyltransferase" evidence="3">
    <location>
        <begin position="7"/>
        <end position="143"/>
    </location>
</feature>
<sequence>MGYEITRQIRDCDGKRESFFALAQKVFGLSFKEWFENGFWTDCYIPYAICEGDRVVANVAVNRMQFESRGTVRNYVQLGTVMTDPEYRGRGFARQLMETVIREWEDRCDGIYLFANSDVLDFYPRFGFKESLEYEWRMVRKDSPQDLGSGREAPGPVFRKMDLRKQEDMARFCRCLDAGSPFSALQMRDNLGLVMFYCGDSLKDNIFYFNGQQDGRTCGMVCVGEQEGDTFFCLDFFGGEKISLKEAAEAAAPAGTRKIVLGFSPHREQLEMFKSSWEMECAPQKSDVTLFVRGGHEWPDSRRLRFPELSHT</sequence>
<dbReference type="InterPro" id="IPR000182">
    <property type="entry name" value="GNAT_dom"/>
</dbReference>
<dbReference type="Pfam" id="PF13527">
    <property type="entry name" value="Acetyltransf_9"/>
    <property type="match status" value="1"/>
</dbReference>
<evidence type="ECO:0000256" key="1">
    <source>
        <dbReference type="ARBA" id="ARBA00022679"/>
    </source>
</evidence>
<proteinExistence type="predicted"/>
<accession>A0A9D2PDR3</accession>
<dbReference type="PANTHER" id="PTHR43420">
    <property type="entry name" value="ACETYLTRANSFERASE"/>
    <property type="match status" value="1"/>
</dbReference>